<dbReference type="AlphaFoldDB" id="A0A8X6YLE0"/>
<organism evidence="2 3">
    <name type="scientific">Trichonephila inaurata madagascariensis</name>
    <dbReference type="NCBI Taxonomy" id="2747483"/>
    <lineage>
        <taxon>Eukaryota</taxon>
        <taxon>Metazoa</taxon>
        <taxon>Ecdysozoa</taxon>
        <taxon>Arthropoda</taxon>
        <taxon>Chelicerata</taxon>
        <taxon>Arachnida</taxon>
        <taxon>Araneae</taxon>
        <taxon>Araneomorphae</taxon>
        <taxon>Entelegynae</taxon>
        <taxon>Araneoidea</taxon>
        <taxon>Nephilidae</taxon>
        <taxon>Trichonephila</taxon>
        <taxon>Trichonephila inaurata</taxon>
    </lineage>
</organism>
<gene>
    <name evidence="2" type="ORF">TNIN_429151</name>
</gene>
<reference evidence="2" key="1">
    <citation type="submission" date="2020-08" db="EMBL/GenBank/DDBJ databases">
        <title>Multicomponent nature underlies the extraordinary mechanical properties of spider dragline silk.</title>
        <authorList>
            <person name="Kono N."/>
            <person name="Nakamura H."/>
            <person name="Mori M."/>
            <person name="Yoshida Y."/>
            <person name="Ohtoshi R."/>
            <person name="Malay A.D."/>
            <person name="Moran D.A.P."/>
            <person name="Tomita M."/>
            <person name="Numata K."/>
            <person name="Arakawa K."/>
        </authorList>
    </citation>
    <scope>NUCLEOTIDE SEQUENCE</scope>
</reference>
<evidence type="ECO:0000313" key="3">
    <source>
        <dbReference type="Proteomes" id="UP000886998"/>
    </source>
</evidence>
<evidence type="ECO:0000256" key="1">
    <source>
        <dbReference type="SAM" id="MobiDB-lite"/>
    </source>
</evidence>
<evidence type="ECO:0000313" key="2">
    <source>
        <dbReference type="EMBL" id="GFY73674.1"/>
    </source>
</evidence>
<accession>A0A8X6YLE0</accession>
<comment type="caution">
    <text evidence="2">The sequence shown here is derived from an EMBL/GenBank/DDBJ whole genome shotgun (WGS) entry which is preliminary data.</text>
</comment>
<protein>
    <submittedName>
        <fullName evidence="2">Uncharacterized protein</fullName>
    </submittedName>
</protein>
<feature type="region of interest" description="Disordered" evidence="1">
    <location>
        <begin position="55"/>
        <end position="87"/>
    </location>
</feature>
<proteinExistence type="predicted"/>
<dbReference type="Proteomes" id="UP000886998">
    <property type="component" value="Unassembled WGS sequence"/>
</dbReference>
<keyword evidence="3" id="KW-1185">Reference proteome</keyword>
<name>A0A8X6YLE0_9ARAC</name>
<sequence length="87" mass="10231">MYRYIENRTPRRKQAAIAMQMTDVCIVDFLRDDPDHIGTKVARWWLVRLADRNVPSERDGESKHGTHTCRDLAVKQTGKQQDEKYRG</sequence>
<dbReference type="EMBL" id="BMAV01020272">
    <property type="protein sequence ID" value="GFY73674.1"/>
    <property type="molecule type" value="Genomic_DNA"/>
</dbReference>
<feature type="compositionally biased region" description="Basic and acidic residues" evidence="1">
    <location>
        <begin position="55"/>
        <end position="73"/>
    </location>
</feature>